<dbReference type="PANTHER" id="PTHR30204:SF94">
    <property type="entry name" value="HEAVY METAL-DEPENDENT TRANSCRIPTIONAL REGULATOR HI_0293-RELATED"/>
    <property type="match status" value="1"/>
</dbReference>
<evidence type="ECO:0000256" key="4">
    <source>
        <dbReference type="SAM" id="Coils"/>
    </source>
</evidence>
<protein>
    <submittedName>
        <fullName evidence="6">MerR family transcriptional regulator</fullName>
    </submittedName>
</protein>
<dbReference type="PROSITE" id="PS50937">
    <property type="entry name" value="HTH_MERR_2"/>
    <property type="match status" value="1"/>
</dbReference>
<dbReference type="SMART" id="SM00422">
    <property type="entry name" value="HTH_MERR"/>
    <property type="match status" value="1"/>
</dbReference>
<keyword evidence="3" id="KW-0804">Transcription</keyword>
<name>A0ABQ5YTG8_9BURK</name>
<reference evidence="7" key="1">
    <citation type="journal article" date="2019" name="Int. J. Syst. Evol. Microbiol.">
        <title>The Global Catalogue of Microorganisms (GCM) 10K type strain sequencing project: providing services to taxonomists for standard genome sequencing and annotation.</title>
        <authorList>
            <consortium name="The Broad Institute Genomics Platform"/>
            <consortium name="The Broad Institute Genome Sequencing Center for Infectious Disease"/>
            <person name="Wu L."/>
            <person name="Ma J."/>
        </authorList>
    </citation>
    <scope>NUCLEOTIDE SEQUENCE [LARGE SCALE GENOMIC DNA]</scope>
    <source>
        <strain evidence="7">NBRC 105857</strain>
    </source>
</reference>
<comment type="caution">
    <text evidence="6">The sequence shown here is derived from an EMBL/GenBank/DDBJ whole genome shotgun (WGS) entry which is preliminary data.</text>
</comment>
<feature type="domain" description="HTH merR-type" evidence="5">
    <location>
        <begin position="1"/>
        <end position="75"/>
    </location>
</feature>
<dbReference type="PANTHER" id="PTHR30204">
    <property type="entry name" value="REDOX-CYCLING DRUG-SENSING TRANSCRIPTIONAL ACTIVATOR SOXR"/>
    <property type="match status" value="1"/>
</dbReference>
<accession>A0ABQ5YTG8</accession>
<evidence type="ECO:0000256" key="1">
    <source>
        <dbReference type="ARBA" id="ARBA00023015"/>
    </source>
</evidence>
<keyword evidence="2" id="KW-0238">DNA-binding</keyword>
<dbReference type="Gene3D" id="1.10.1660.10">
    <property type="match status" value="1"/>
</dbReference>
<evidence type="ECO:0000313" key="7">
    <source>
        <dbReference type="Proteomes" id="UP001156664"/>
    </source>
</evidence>
<dbReference type="InterPro" id="IPR047057">
    <property type="entry name" value="MerR_fam"/>
</dbReference>
<dbReference type="Proteomes" id="UP001156664">
    <property type="component" value="Unassembled WGS sequence"/>
</dbReference>
<dbReference type="InterPro" id="IPR009061">
    <property type="entry name" value="DNA-bd_dom_put_sf"/>
</dbReference>
<dbReference type="InterPro" id="IPR000551">
    <property type="entry name" value="MerR-type_HTH_dom"/>
</dbReference>
<evidence type="ECO:0000256" key="3">
    <source>
        <dbReference type="ARBA" id="ARBA00023163"/>
    </source>
</evidence>
<dbReference type="PROSITE" id="PS00552">
    <property type="entry name" value="HTH_MERR_1"/>
    <property type="match status" value="1"/>
</dbReference>
<organism evidence="6 7">
    <name type="scientific">Limnobacter litoralis</name>
    <dbReference type="NCBI Taxonomy" id="481366"/>
    <lineage>
        <taxon>Bacteria</taxon>
        <taxon>Pseudomonadati</taxon>
        <taxon>Pseudomonadota</taxon>
        <taxon>Betaproteobacteria</taxon>
        <taxon>Burkholderiales</taxon>
        <taxon>Burkholderiaceae</taxon>
        <taxon>Limnobacter</taxon>
    </lineage>
</organism>
<dbReference type="EMBL" id="BSOJ01000017">
    <property type="protein sequence ID" value="GLR26736.1"/>
    <property type="molecule type" value="Genomic_DNA"/>
</dbReference>
<dbReference type="RefSeq" id="WP_284281390.1">
    <property type="nucleotide sequence ID" value="NZ_BSOJ01000017.1"/>
</dbReference>
<evidence type="ECO:0000259" key="5">
    <source>
        <dbReference type="PROSITE" id="PS50937"/>
    </source>
</evidence>
<evidence type="ECO:0000256" key="2">
    <source>
        <dbReference type="ARBA" id="ARBA00023125"/>
    </source>
</evidence>
<keyword evidence="4" id="KW-0175">Coiled coil</keyword>
<keyword evidence="1" id="KW-0805">Transcription regulation</keyword>
<gene>
    <name evidence="6" type="ORF">GCM10007875_18260</name>
</gene>
<dbReference type="SUPFAM" id="SSF46955">
    <property type="entry name" value="Putative DNA-binding domain"/>
    <property type="match status" value="1"/>
</dbReference>
<feature type="coiled-coil region" evidence="4">
    <location>
        <begin position="94"/>
        <end position="128"/>
    </location>
</feature>
<proteinExistence type="predicted"/>
<evidence type="ECO:0000313" key="6">
    <source>
        <dbReference type="EMBL" id="GLR26736.1"/>
    </source>
</evidence>
<sequence>MKISDVAKQLGLTPKTIRFYEDQGLITPKRADSGSWFSKGKNRVFRQEDLSRLDFVKKARELDFSIKEIQSILEHYDQGPSCGCGARGKVDELLKRKLKEVRELQHGLKNLEERLLEIRSNNAAIASRFDNAPNEPHGEFLIADYILPLSDGESKND</sequence>
<dbReference type="Pfam" id="PF13411">
    <property type="entry name" value="MerR_1"/>
    <property type="match status" value="1"/>
</dbReference>
<keyword evidence="7" id="KW-1185">Reference proteome</keyword>